<dbReference type="Pfam" id="PF14529">
    <property type="entry name" value="Exo_endo_phos_2"/>
    <property type="match status" value="1"/>
</dbReference>
<dbReference type="InterPro" id="IPR036691">
    <property type="entry name" value="Endo/exonu/phosph_ase_sf"/>
</dbReference>
<keyword evidence="4" id="KW-1185">Reference proteome</keyword>
<sequence>MAKTKELSKDTRNKIVDLHQAGKTESAIARRNDVGPPSRRPTTHRKKHKGPVPCVLGSSHGQGPRRPKPWTKILAFRTWNVTLLGGKEPELVREVARYRLEIVGLASAHSLGSGTQLLERGWTLFVSGVPHGERCRAGVGLLISPELSCHVLEFSPVNERVVSLHLRAGDRCLTVVSAYGPNGSVEYPTFLETLQGVLEGALTRDSIVLLGEFNAHVGNDSDTWRSMIGRNGPPDLNSSGVLLLDFCASHSLSITNTMFKHKGTHQYTWYQDTLGWRSMIDLVIVSSDLRPHVLDTWVKRGAELSTDHHLVASWIRLRRRMLDRFGRPKHIVRVCWEHLADPSIRRIFNSHLGRVSTRSRGRLGTLNLSGPCSPPPLLMQPSGAVAVRSLVPVAAAIPEHSGGHWK</sequence>
<evidence type="ECO:0000259" key="2">
    <source>
        <dbReference type="Pfam" id="PF14529"/>
    </source>
</evidence>
<dbReference type="Gene3D" id="3.60.10.10">
    <property type="entry name" value="Endonuclease/exonuclease/phosphatase"/>
    <property type="match status" value="1"/>
</dbReference>
<gene>
    <name evidence="3" type="ORF">QTP70_000367</name>
</gene>
<evidence type="ECO:0000313" key="4">
    <source>
        <dbReference type="Proteomes" id="UP001274896"/>
    </source>
</evidence>
<dbReference type="InterPro" id="IPR005135">
    <property type="entry name" value="Endo/exonuclease/phosphatase"/>
</dbReference>
<dbReference type="CDD" id="cd09076">
    <property type="entry name" value="L1-EN"/>
    <property type="match status" value="1"/>
</dbReference>
<feature type="compositionally biased region" description="Basic and acidic residues" evidence="1">
    <location>
        <begin position="1"/>
        <end position="33"/>
    </location>
</feature>
<feature type="region of interest" description="Disordered" evidence="1">
    <location>
        <begin position="1"/>
        <end position="67"/>
    </location>
</feature>
<name>A0AAE0PV10_9TELE</name>
<feature type="compositionally biased region" description="Basic residues" evidence="1">
    <location>
        <begin position="41"/>
        <end position="50"/>
    </location>
</feature>
<dbReference type="Proteomes" id="UP001274896">
    <property type="component" value="Unassembled WGS sequence"/>
</dbReference>
<dbReference type="GO" id="GO:0003824">
    <property type="term" value="F:catalytic activity"/>
    <property type="evidence" value="ECO:0007669"/>
    <property type="project" value="InterPro"/>
</dbReference>
<organism evidence="3 4">
    <name type="scientific">Hemibagrus guttatus</name>
    <dbReference type="NCBI Taxonomy" id="175788"/>
    <lineage>
        <taxon>Eukaryota</taxon>
        <taxon>Metazoa</taxon>
        <taxon>Chordata</taxon>
        <taxon>Craniata</taxon>
        <taxon>Vertebrata</taxon>
        <taxon>Euteleostomi</taxon>
        <taxon>Actinopterygii</taxon>
        <taxon>Neopterygii</taxon>
        <taxon>Teleostei</taxon>
        <taxon>Ostariophysi</taxon>
        <taxon>Siluriformes</taxon>
        <taxon>Bagridae</taxon>
        <taxon>Hemibagrus</taxon>
    </lineage>
</organism>
<dbReference type="EMBL" id="JAUCMX010000028">
    <property type="protein sequence ID" value="KAK3507788.1"/>
    <property type="molecule type" value="Genomic_DNA"/>
</dbReference>
<dbReference type="InterPro" id="IPR027124">
    <property type="entry name" value="Swc5/CFDP1/2"/>
</dbReference>
<dbReference type="InterPro" id="IPR036388">
    <property type="entry name" value="WH-like_DNA-bd_sf"/>
</dbReference>
<protein>
    <recommendedName>
        <fullName evidence="2">Endonuclease/exonuclease/phosphatase domain-containing protein</fullName>
    </recommendedName>
</protein>
<dbReference type="Gene3D" id="1.10.10.10">
    <property type="entry name" value="Winged helix-like DNA-binding domain superfamily/Winged helix DNA-binding domain"/>
    <property type="match status" value="1"/>
</dbReference>
<evidence type="ECO:0000313" key="3">
    <source>
        <dbReference type="EMBL" id="KAK3507788.1"/>
    </source>
</evidence>
<reference evidence="3" key="1">
    <citation type="submission" date="2023-06" db="EMBL/GenBank/DDBJ databases">
        <title>Male Hemibagrus guttatus genome.</title>
        <authorList>
            <person name="Bian C."/>
        </authorList>
    </citation>
    <scope>NUCLEOTIDE SEQUENCE</scope>
    <source>
        <strain evidence="3">Male_cb2023</strain>
        <tissue evidence="3">Muscle</tissue>
    </source>
</reference>
<dbReference type="SUPFAM" id="SSF56219">
    <property type="entry name" value="DNase I-like"/>
    <property type="match status" value="1"/>
</dbReference>
<dbReference type="PANTHER" id="PTHR23227">
    <property type="entry name" value="BUCENTAUR RELATED"/>
    <property type="match status" value="1"/>
</dbReference>
<dbReference type="PANTHER" id="PTHR23227:SF83">
    <property type="entry name" value="ENDONUCLEASE_EXONUCLEASE_PHOSPHATASE DOMAIN-CONTAINING PROTEIN"/>
    <property type="match status" value="1"/>
</dbReference>
<evidence type="ECO:0000256" key="1">
    <source>
        <dbReference type="SAM" id="MobiDB-lite"/>
    </source>
</evidence>
<accession>A0AAE0PV10</accession>
<dbReference type="AlphaFoldDB" id="A0AAE0PV10"/>
<comment type="caution">
    <text evidence="3">The sequence shown here is derived from an EMBL/GenBank/DDBJ whole genome shotgun (WGS) entry which is preliminary data.</text>
</comment>
<proteinExistence type="predicted"/>
<feature type="domain" description="Endonuclease/exonuclease/phosphatase" evidence="2">
    <location>
        <begin position="174"/>
        <end position="311"/>
    </location>
</feature>